<evidence type="ECO:0000313" key="3">
    <source>
        <dbReference type="EMBL" id="KIY49047.1"/>
    </source>
</evidence>
<feature type="compositionally biased region" description="Pro residues" evidence="1">
    <location>
        <begin position="266"/>
        <end position="280"/>
    </location>
</feature>
<keyword evidence="2" id="KW-0472">Membrane</keyword>
<feature type="region of interest" description="Disordered" evidence="1">
    <location>
        <begin position="264"/>
        <end position="334"/>
    </location>
</feature>
<keyword evidence="4" id="KW-1185">Reference proteome</keyword>
<feature type="compositionally biased region" description="Basic and acidic residues" evidence="1">
    <location>
        <begin position="16"/>
        <end position="33"/>
    </location>
</feature>
<keyword evidence="2" id="KW-0812">Transmembrane</keyword>
<feature type="region of interest" description="Disordered" evidence="1">
    <location>
        <begin position="352"/>
        <end position="469"/>
    </location>
</feature>
<feature type="region of interest" description="Disordered" evidence="1">
    <location>
        <begin position="1"/>
        <end position="86"/>
    </location>
</feature>
<dbReference type="Proteomes" id="UP000054144">
    <property type="component" value="Unassembled WGS sequence"/>
</dbReference>
<gene>
    <name evidence="3" type="ORF">FISHEDRAFT_58532</name>
</gene>
<feature type="compositionally biased region" description="Low complexity" evidence="1">
    <location>
        <begin position="44"/>
        <end position="62"/>
    </location>
</feature>
<proteinExistence type="predicted"/>
<sequence>MDGVSASATPSRKRHRENETESQRIKREKAAERQRRKRERDRNNAAAGAAAAAAAAAAASMPFMPPPPPPPPQAMPPPTATQMHHHTHHVLPHEFAVPVGVHTVQPAQVSISGSSALSPEEEKRRERVRAAARERQRKHRHMVKQRKLRELGLEMGNEVVNSGIDYRVGSDGHYDLTQDPTFAQPVVNAGQTFATTLLLSCASAPLLKQHILRTLYMSNEELASLEPVIADAFEQWDRQHKLPSSRNLTYVLLQRRMHYEAIHGVPMPPPSTANPYPLPLPHESGPMGPTSSGSVPPPPPPHPNGASLPPLPPPPPNMSPLPPTSTSAFGVPPDVDQANEFRARFHRTLFAQPPFRPYSPPPPFAPPPSDPQQMAQLTINPSQTTHNPGQSSGQPPHTVSPSQTTHTPMQAREIARPSQPQRASNGDIVLPAGVVSSNGGVDGSLGGNIGGNPNDQPPTQSSPHLNGSS</sequence>
<dbReference type="OrthoDB" id="3257251at2759"/>
<name>A0A0D7ADI2_9AGAR</name>
<feature type="compositionally biased region" description="Gly residues" evidence="1">
    <location>
        <begin position="440"/>
        <end position="450"/>
    </location>
</feature>
<organism evidence="3 4">
    <name type="scientific">Fistulina hepatica ATCC 64428</name>
    <dbReference type="NCBI Taxonomy" id="1128425"/>
    <lineage>
        <taxon>Eukaryota</taxon>
        <taxon>Fungi</taxon>
        <taxon>Dikarya</taxon>
        <taxon>Basidiomycota</taxon>
        <taxon>Agaricomycotina</taxon>
        <taxon>Agaricomycetes</taxon>
        <taxon>Agaricomycetidae</taxon>
        <taxon>Agaricales</taxon>
        <taxon>Fistulinaceae</taxon>
        <taxon>Fistulina</taxon>
    </lineage>
</organism>
<protein>
    <submittedName>
        <fullName evidence="3">Uncharacterized protein</fullName>
    </submittedName>
</protein>
<dbReference type="AlphaFoldDB" id="A0A0D7ADI2"/>
<feature type="compositionally biased region" description="Low complexity" evidence="1">
    <location>
        <begin position="284"/>
        <end position="294"/>
    </location>
</feature>
<keyword evidence="2" id="KW-1133">Transmembrane helix</keyword>
<reference evidence="3 4" key="1">
    <citation type="journal article" date="2015" name="Fungal Genet. Biol.">
        <title>Evolution of novel wood decay mechanisms in Agaricales revealed by the genome sequences of Fistulina hepatica and Cylindrobasidium torrendii.</title>
        <authorList>
            <person name="Floudas D."/>
            <person name="Held B.W."/>
            <person name="Riley R."/>
            <person name="Nagy L.G."/>
            <person name="Koehler G."/>
            <person name="Ransdell A.S."/>
            <person name="Younus H."/>
            <person name="Chow J."/>
            <person name="Chiniquy J."/>
            <person name="Lipzen A."/>
            <person name="Tritt A."/>
            <person name="Sun H."/>
            <person name="Haridas S."/>
            <person name="LaButti K."/>
            <person name="Ohm R.A."/>
            <person name="Kues U."/>
            <person name="Blanchette R.A."/>
            <person name="Grigoriev I.V."/>
            <person name="Minto R.E."/>
            <person name="Hibbett D.S."/>
        </authorList>
    </citation>
    <scope>NUCLEOTIDE SEQUENCE [LARGE SCALE GENOMIC DNA]</scope>
    <source>
        <strain evidence="3 4">ATCC 64428</strain>
    </source>
</reference>
<feature type="compositionally biased region" description="Pro residues" evidence="1">
    <location>
        <begin position="295"/>
        <end position="323"/>
    </location>
</feature>
<evidence type="ECO:0000256" key="2">
    <source>
        <dbReference type="SAM" id="Phobius"/>
    </source>
</evidence>
<accession>A0A0D7ADI2</accession>
<feature type="compositionally biased region" description="Polar residues" evidence="1">
    <location>
        <begin position="372"/>
        <end position="408"/>
    </location>
</feature>
<evidence type="ECO:0000256" key="1">
    <source>
        <dbReference type="SAM" id="MobiDB-lite"/>
    </source>
</evidence>
<feature type="compositionally biased region" description="Polar residues" evidence="1">
    <location>
        <begin position="1"/>
        <end position="10"/>
    </location>
</feature>
<feature type="compositionally biased region" description="Pro residues" evidence="1">
    <location>
        <begin position="354"/>
        <end position="370"/>
    </location>
</feature>
<feature type="compositionally biased region" description="Polar residues" evidence="1">
    <location>
        <begin position="453"/>
        <end position="469"/>
    </location>
</feature>
<feature type="transmembrane region" description="Helical" evidence="2">
    <location>
        <begin position="45"/>
        <end position="64"/>
    </location>
</feature>
<dbReference type="EMBL" id="KN881728">
    <property type="protein sequence ID" value="KIY49047.1"/>
    <property type="molecule type" value="Genomic_DNA"/>
</dbReference>
<evidence type="ECO:0000313" key="4">
    <source>
        <dbReference type="Proteomes" id="UP000054144"/>
    </source>
</evidence>
<feature type="compositionally biased region" description="Pro residues" evidence="1">
    <location>
        <begin position="63"/>
        <end position="79"/>
    </location>
</feature>